<dbReference type="Proteomes" id="UP000649617">
    <property type="component" value="Unassembled WGS sequence"/>
</dbReference>
<keyword evidence="2" id="KW-1185">Reference proteome</keyword>
<evidence type="ECO:0000313" key="1">
    <source>
        <dbReference type="EMBL" id="CAE7220442.1"/>
    </source>
</evidence>
<accession>A0A812K1K1</accession>
<reference evidence="1" key="1">
    <citation type="submission" date="2021-02" db="EMBL/GenBank/DDBJ databases">
        <authorList>
            <person name="Dougan E. K."/>
            <person name="Rhodes N."/>
            <person name="Thang M."/>
            <person name="Chan C."/>
        </authorList>
    </citation>
    <scope>NUCLEOTIDE SEQUENCE</scope>
</reference>
<evidence type="ECO:0000313" key="2">
    <source>
        <dbReference type="Proteomes" id="UP000649617"/>
    </source>
</evidence>
<name>A0A812K1K1_SYMPI</name>
<proteinExistence type="predicted"/>
<dbReference type="EMBL" id="CAJNIZ010003256">
    <property type="protein sequence ID" value="CAE7220442.1"/>
    <property type="molecule type" value="Genomic_DNA"/>
</dbReference>
<gene>
    <name evidence="1" type="ORF">SPIL2461_LOCUS2872</name>
</gene>
<comment type="caution">
    <text evidence="1">The sequence shown here is derived from an EMBL/GenBank/DDBJ whole genome shotgun (WGS) entry which is preliminary data.</text>
</comment>
<dbReference type="AlphaFoldDB" id="A0A812K1K1"/>
<sequence length="105" mass="11451">MGRMRRRPPAHDRNFSWKVIISTRGIASGQRGLKTLHALHVDDDVAGRKHMPSLQHTRMRHPPLLAAICEDSMLSLVPACSGATSGSKGTNVVTDLPLSPPTMFT</sequence>
<organism evidence="1 2">
    <name type="scientific">Symbiodinium pilosum</name>
    <name type="common">Dinoflagellate</name>
    <dbReference type="NCBI Taxonomy" id="2952"/>
    <lineage>
        <taxon>Eukaryota</taxon>
        <taxon>Sar</taxon>
        <taxon>Alveolata</taxon>
        <taxon>Dinophyceae</taxon>
        <taxon>Suessiales</taxon>
        <taxon>Symbiodiniaceae</taxon>
        <taxon>Symbiodinium</taxon>
    </lineage>
</organism>
<protein>
    <submittedName>
        <fullName evidence="1">Uncharacterized protein</fullName>
    </submittedName>
</protein>